<gene>
    <name evidence="2" type="ORF">LJ739_04405</name>
</gene>
<name>A0ABS8G6K9_9ALTE</name>
<accession>A0ABS8G6K9</accession>
<feature type="transmembrane region" description="Helical" evidence="1">
    <location>
        <begin position="37"/>
        <end position="55"/>
    </location>
</feature>
<dbReference type="InterPro" id="IPR021836">
    <property type="entry name" value="DUF3429"/>
</dbReference>
<keyword evidence="1" id="KW-0812">Transmembrane</keyword>
<feature type="transmembrane region" description="Helical" evidence="1">
    <location>
        <begin position="89"/>
        <end position="107"/>
    </location>
</feature>
<evidence type="ECO:0000313" key="2">
    <source>
        <dbReference type="EMBL" id="MCC2615480.1"/>
    </source>
</evidence>
<evidence type="ECO:0000313" key="3">
    <source>
        <dbReference type="Proteomes" id="UP001520878"/>
    </source>
</evidence>
<dbReference type="PANTHER" id="PTHR15887:SF1">
    <property type="entry name" value="TRANSMEMBRANE PROTEIN 69"/>
    <property type="match status" value="1"/>
</dbReference>
<dbReference type="EMBL" id="JAJEWP010000001">
    <property type="protein sequence ID" value="MCC2615480.1"/>
    <property type="molecule type" value="Genomic_DNA"/>
</dbReference>
<evidence type="ECO:0000256" key="1">
    <source>
        <dbReference type="SAM" id="Phobius"/>
    </source>
</evidence>
<keyword evidence="3" id="KW-1185">Reference proteome</keyword>
<keyword evidence="1" id="KW-1133">Transmembrane helix</keyword>
<sequence length="135" mass="14836">MLPKTALGFALAGLLPFVLCPLLITLGSPVTLWRDVFTDYSAIILSFLGGIHWWHALQSPAPSPRQLPFAMLPSLVGLLALQLPQGLAWWLLMASFMLVLVADGLWLNWQRTYALMRIGISGVVVACHVWMIGLA</sequence>
<feature type="transmembrane region" description="Helical" evidence="1">
    <location>
        <begin position="114"/>
        <end position="133"/>
    </location>
</feature>
<proteinExistence type="predicted"/>
<comment type="caution">
    <text evidence="2">The sequence shown here is derived from an EMBL/GenBank/DDBJ whole genome shotgun (WGS) entry which is preliminary data.</text>
</comment>
<dbReference type="Pfam" id="PF11911">
    <property type="entry name" value="DUF3429"/>
    <property type="match status" value="1"/>
</dbReference>
<protein>
    <submittedName>
        <fullName evidence="2">DUF3429 domain-containing protein</fullName>
    </submittedName>
</protein>
<reference evidence="2 3" key="1">
    <citation type="submission" date="2021-10" db="EMBL/GenBank/DDBJ databases">
        <title>Draft genome of Aestuariibacter halophilus JC2043.</title>
        <authorList>
            <person name="Emsley S.A."/>
            <person name="Pfannmuller K.M."/>
            <person name="Ushijima B."/>
            <person name="Saw J.H."/>
            <person name="Videau P."/>
        </authorList>
    </citation>
    <scope>NUCLEOTIDE SEQUENCE [LARGE SCALE GENOMIC DNA]</scope>
    <source>
        <strain evidence="2 3">JC2043</strain>
    </source>
</reference>
<keyword evidence="1" id="KW-0472">Membrane</keyword>
<organism evidence="2 3">
    <name type="scientific">Fluctibacter halophilus</name>
    <dbReference type="NCBI Taxonomy" id="226011"/>
    <lineage>
        <taxon>Bacteria</taxon>
        <taxon>Pseudomonadati</taxon>
        <taxon>Pseudomonadota</taxon>
        <taxon>Gammaproteobacteria</taxon>
        <taxon>Alteromonadales</taxon>
        <taxon>Alteromonadaceae</taxon>
        <taxon>Fluctibacter</taxon>
    </lineage>
</organism>
<dbReference type="Proteomes" id="UP001520878">
    <property type="component" value="Unassembled WGS sequence"/>
</dbReference>
<dbReference type="PANTHER" id="PTHR15887">
    <property type="entry name" value="TRANSMEMBRANE PROTEIN 69"/>
    <property type="match status" value="1"/>
</dbReference>
<dbReference type="RefSeq" id="WP_229157379.1">
    <property type="nucleotide sequence ID" value="NZ_JAJEWP010000001.1"/>
</dbReference>